<dbReference type="Gene3D" id="3.90.245.10">
    <property type="entry name" value="Ribonucleoside hydrolase-like"/>
    <property type="match status" value="1"/>
</dbReference>
<evidence type="ECO:0000256" key="1">
    <source>
        <dbReference type="ARBA" id="ARBA00022801"/>
    </source>
</evidence>
<organism evidence="4 5">
    <name type="scientific">Lysobacter korlensis</name>
    <dbReference type="NCBI Taxonomy" id="553636"/>
    <lineage>
        <taxon>Bacteria</taxon>
        <taxon>Pseudomonadati</taxon>
        <taxon>Pseudomonadota</taxon>
        <taxon>Gammaproteobacteria</taxon>
        <taxon>Lysobacterales</taxon>
        <taxon>Lysobacteraceae</taxon>
        <taxon>Lysobacter</taxon>
    </lineage>
</organism>
<dbReference type="InterPro" id="IPR036452">
    <property type="entry name" value="Ribo_hydro-like"/>
</dbReference>
<evidence type="ECO:0000313" key="5">
    <source>
        <dbReference type="Proteomes" id="UP001589896"/>
    </source>
</evidence>
<dbReference type="GO" id="GO:0016787">
    <property type="term" value="F:hydrolase activity"/>
    <property type="evidence" value="ECO:0007669"/>
    <property type="project" value="UniProtKB-KW"/>
</dbReference>
<feature type="domain" description="Inosine/uridine-preferring nucleoside hydrolase" evidence="3">
    <location>
        <begin position="9"/>
        <end position="312"/>
    </location>
</feature>
<dbReference type="PANTHER" id="PTHR12304">
    <property type="entry name" value="INOSINE-URIDINE PREFERRING NUCLEOSIDE HYDROLASE"/>
    <property type="match status" value="1"/>
</dbReference>
<dbReference type="SUPFAM" id="SSF53590">
    <property type="entry name" value="Nucleoside hydrolase"/>
    <property type="match status" value="1"/>
</dbReference>
<evidence type="ECO:0000256" key="2">
    <source>
        <dbReference type="ARBA" id="ARBA00023295"/>
    </source>
</evidence>
<dbReference type="InterPro" id="IPR001910">
    <property type="entry name" value="Inosine/uridine_hydrolase_dom"/>
</dbReference>
<accession>A0ABV6S073</accession>
<dbReference type="EMBL" id="JBHLTG010000012">
    <property type="protein sequence ID" value="MFC0682224.1"/>
    <property type="molecule type" value="Genomic_DNA"/>
</dbReference>
<keyword evidence="2" id="KW-0326">Glycosidase</keyword>
<dbReference type="RefSeq" id="WP_386676051.1">
    <property type="nucleotide sequence ID" value="NZ_JBHLTG010000012.1"/>
</dbReference>
<comment type="caution">
    <text evidence="4">The sequence shown here is derived from an EMBL/GenBank/DDBJ whole genome shotgun (WGS) entry which is preliminary data.</text>
</comment>
<keyword evidence="1 4" id="KW-0378">Hydrolase</keyword>
<dbReference type="Proteomes" id="UP001589896">
    <property type="component" value="Unassembled WGS sequence"/>
</dbReference>
<name>A0ABV6S073_9GAMM</name>
<dbReference type="InterPro" id="IPR023186">
    <property type="entry name" value="IUNH"/>
</dbReference>
<evidence type="ECO:0000259" key="3">
    <source>
        <dbReference type="Pfam" id="PF01156"/>
    </source>
</evidence>
<dbReference type="PANTHER" id="PTHR12304:SF4">
    <property type="entry name" value="URIDINE NUCLEOSIDASE"/>
    <property type="match status" value="1"/>
</dbReference>
<proteinExistence type="predicted"/>
<dbReference type="Pfam" id="PF01156">
    <property type="entry name" value="IU_nuc_hydro"/>
    <property type="match status" value="1"/>
</dbReference>
<reference evidence="4 5" key="1">
    <citation type="submission" date="2024-09" db="EMBL/GenBank/DDBJ databases">
        <authorList>
            <person name="Sun Q."/>
            <person name="Mori K."/>
        </authorList>
    </citation>
    <scope>NUCLEOTIDE SEQUENCE [LARGE SCALE GENOMIC DNA]</scope>
    <source>
        <strain evidence="4 5">KCTC 23076</strain>
    </source>
</reference>
<gene>
    <name evidence="4" type="ORF">ACFFGH_30715</name>
</gene>
<protein>
    <submittedName>
        <fullName evidence="4">Nucleoside hydrolase</fullName>
    </submittedName>
</protein>
<evidence type="ECO:0000313" key="4">
    <source>
        <dbReference type="EMBL" id="MFC0682224.1"/>
    </source>
</evidence>
<keyword evidence="5" id="KW-1185">Reference proteome</keyword>
<sequence length="341" mass="36068">MRQSTTKPVILDVDTGVDDALALMLAVAHPRLDLRAVTCVGGNVPLDQVVENTLGILKLMGADAVPVAAGMSAPLLEPPQHADDFHGRNGIADVVLAPHGLEPTREHAVELLRRTIEHSGEPLTLVTLAPMTNIAVLLRMYPEVLRNVERIVCMGGAIGLGNATAAAEFNIFHDPEAAEVVFRSGVPITMYGLEPFYRVAVDESTITRLIDSHAPVAQVAGRLLQHSARMGGDDERIPAEAAACIGDAGAVCAVIDPDALVTRAAPVQVVLDGTVARGQTLVDFRTGPEPERPVGIQRGLVDVVFDVDGARYRRLFLETLVAGWDQATGSVPSTGSGTGRE</sequence>